<dbReference type="HOGENOM" id="CLU_079764_2_0_9"/>
<comment type="subcellular location">
    <subcellularLocation>
        <location evidence="1">Cytoplasm</location>
    </subcellularLocation>
</comment>
<keyword evidence="3" id="KW-0704">Schiff base</keyword>
<comment type="caution">
    <text evidence="4">The sequence shown here is derived from an EMBL/GenBank/DDBJ whole genome shotgun (WGS) entry which is preliminary data.</text>
</comment>
<dbReference type="InterPro" id="IPR033919">
    <property type="entry name" value="TSA/FSA_arc/bac"/>
</dbReference>
<dbReference type="EMBL" id="AWVI01000039">
    <property type="protein sequence ID" value="ERK45683.1"/>
    <property type="molecule type" value="Genomic_DNA"/>
</dbReference>
<dbReference type="AlphaFoldDB" id="U2QWK4"/>
<gene>
    <name evidence="4" type="ORF">HMPREF0367_00783</name>
</gene>
<reference evidence="4 5" key="1">
    <citation type="submission" date="2013-06" db="EMBL/GenBank/DDBJ databases">
        <authorList>
            <person name="Weinstock G."/>
            <person name="Sodergren E."/>
            <person name="Lobos E.A."/>
            <person name="Fulton L."/>
            <person name="Fulton R."/>
            <person name="Courtney L."/>
            <person name="Fronick C."/>
            <person name="O'Laughlin M."/>
            <person name="Godfrey J."/>
            <person name="Wilson R.M."/>
            <person name="Miner T."/>
            <person name="Farmer C."/>
            <person name="Delehaunty K."/>
            <person name="Cordes M."/>
            <person name="Minx P."/>
            <person name="Tomlinson C."/>
            <person name="Chen J."/>
            <person name="Wollam A."/>
            <person name="Pepin K.H."/>
            <person name="Bhonagiri V."/>
            <person name="Zhang X."/>
            <person name="Warren W."/>
            <person name="Mitreva M."/>
            <person name="Mardis E.R."/>
            <person name="Wilson R.K."/>
        </authorList>
    </citation>
    <scope>NUCLEOTIDE SEQUENCE [LARGE SCALE GENOMIC DNA]</scope>
    <source>
        <strain evidence="4 5">ATCC 27803</strain>
    </source>
</reference>
<evidence type="ECO:0000256" key="2">
    <source>
        <dbReference type="ARBA" id="ARBA00022490"/>
    </source>
</evidence>
<dbReference type="PANTHER" id="PTHR10683:SF28">
    <property type="entry name" value="TRANSALDOLASE C"/>
    <property type="match status" value="1"/>
</dbReference>
<dbReference type="GO" id="GO:0005975">
    <property type="term" value="P:carbohydrate metabolic process"/>
    <property type="evidence" value="ECO:0007669"/>
    <property type="project" value="InterPro"/>
</dbReference>
<dbReference type="CDD" id="cd00956">
    <property type="entry name" value="Transaldolase_FSA"/>
    <property type="match status" value="1"/>
</dbReference>
<dbReference type="InterPro" id="IPR018225">
    <property type="entry name" value="Transaldolase_AS"/>
</dbReference>
<dbReference type="PANTHER" id="PTHR10683">
    <property type="entry name" value="TRANSALDOLASE"/>
    <property type="match status" value="1"/>
</dbReference>
<proteinExistence type="predicted"/>
<dbReference type="GO" id="GO:0005737">
    <property type="term" value="C:cytoplasm"/>
    <property type="evidence" value="ECO:0007669"/>
    <property type="project" value="UniProtKB-SubCell"/>
</dbReference>
<dbReference type="Gene3D" id="3.20.20.70">
    <property type="entry name" value="Aldolase class I"/>
    <property type="match status" value="1"/>
</dbReference>
<evidence type="ECO:0000256" key="3">
    <source>
        <dbReference type="ARBA" id="ARBA00023270"/>
    </source>
</evidence>
<evidence type="ECO:0000256" key="1">
    <source>
        <dbReference type="ARBA" id="ARBA00004496"/>
    </source>
</evidence>
<protein>
    <submittedName>
        <fullName evidence="4">Putative fructose-6-phosphate aldolase</fullName>
    </submittedName>
</protein>
<dbReference type="InterPro" id="IPR001585">
    <property type="entry name" value="TAL/FSA"/>
</dbReference>
<keyword evidence="2" id="KW-0963">Cytoplasm</keyword>
<evidence type="ECO:0000313" key="5">
    <source>
        <dbReference type="Proteomes" id="UP000016658"/>
    </source>
</evidence>
<dbReference type="Proteomes" id="UP000016658">
    <property type="component" value="Unassembled WGS sequence"/>
</dbReference>
<dbReference type="Pfam" id="PF00923">
    <property type="entry name" value="TAL_FSA"/>
    <property type="match status" value="1"/>
</dbReference>
<accession>U2QWK4</accession>
<dbReference type="PATRIC" id="fig|649755.3.peg.720"/>
<dbReference type="SUPFAM" id="SSF51569">
    <property type="entry name" value="Aldolase"/>
    <property type="match status" value="1"/>
</dbReference>
<organism evidence="4 5">
    <name type="scientific">Faecalitalea cylindroides ATCC 27803</name>
    <dbReference type="NCBI Taxonomy" id="649755"/>
    <lineage>
        <taxon>Bacteria</taxon>
        <taxon>Bacillati</taxon>
        <taxon>Bacillota</taxon>
        <taxon>Erysipelotrichia</taxon>
        <taxon>Erysipelotrichales</taxon>
        <taxon>Erysipelotrichaceae</taxon>
        <taxon>Faecalitalea</taxon>
    </lineage>
</organism>
<name>U2QWK4_9FIRM</name>
<sequence length="230" mass="25720">MCLGGLIMELILDSANIEQIKELNELLTVTGVTTNPTIITKSGKEPEVVIKELIDLLDEDQLLFIQAVRTDYEGIMEEAKAISKLRKKNMYVKIPVTHEGLKAIKECKKLGIHTLATAIYTADQAFLAAMNGAEYLAPYVNRMDNYGDGVGNVKDLIEMLRVNHMDSKVVAASFKNTHQVHELIKAGIQAVTVPCDVVFNMIDHPGTKIAVGEFCMNWQKAYHRQDLFER</sequence>
<dbReference type="InterPro" id="IPR013785">
    <property type="entry name" value="Aldolase_TIM"/>
</dbReference>
<dbReference type="PROSITE" id="PS01054">
    <property type="entry name" value="TRANSALDOLASE_1"/>
    <property type="match status" value="1"/>
</dbReference>
<evidence type="ECO:0000313" key="4">
    <source>
        <dbReference type="EMBL" id="ERK45683.1"/>
    </source>
</evidence>
<dbReference type="FunFam" id="3.20.20.70:FF:000018">
    <property type="entry name" value="Probable transaldolase"/>
    <property type="match status" value="1"/>
</dbReference>
<dbReference type="GO" id="GO:0016832">
    <property type="term" value="F:aldehyde-lyase activity"/>
    <property type="evidence" value="ECO:0007669"/>
    <property type="project" value="InterPro"/>
</dbReference>